<dbReference type="InterPro" id="IPR006103">
    <property type="entry name" value="Glyco_hydro_2_cat"/>
</dbReference>
<dbReference type="Proteomes" id="UP000295344">
    <property type="component" value="Unassembled WGS sequence"/>
</dbReference>
<evidence type="ECO:0000256" key="2">
    <source>
        <dbReference type="ARBA" id="ARBA00022801"/>
    </source>
</evidence>
<evidence type="ECO:0000259" key="5">
    <source>
        <dbReference type="Pfam" id="PF02836"/>
    </source>
</evidence>
<keyword evidence="2 7" id="KW-0378">Hydrolase</keyword>
<dbReference type="GO" id="GO:0005975">
    <property type="term" value="P:carbohydrate metabolic process"/>
    <property type="evidence" value="ECO:0007669"/>
    <property type="project" value="InterPro"/>
</dbReference>
<dbReference type="Pfam" id="PF18565">
    <property type="entry name" value="Glyco_hydro2_C5"/>
    <property type="match status" value="1"/>
</dbReference>
<evidence type="ECO:0000256" key="3">
    <source>
        <dbReference type="ARBA" id="ARBA00023295"/>
    </source>
</evidence>
<gene>
    <name evidence="7" type="ORF">CLV52_2547</name>
</gene>
<dbReference type="SUPFAM" id="SSF49303">
    <property type="entry name" value="beta-Galactosidase/glucuronidase domain"/>
    <property type="match status" value="1"/>
</dbReference>
<dbReference type="Gene3D" id="2.60.120.260">
    <property type="entry name" value="Galactose-binding domain-like"/>
    <property type="match status" value="1"/>
</dbReference>
<comment type="similarity">
    <text evidence="1">Belongs to the glycosyl hydrolase 2 family.</text>
</comment>
<dbReference type="PANTHER" id="PTHR42732:SF1">
    <property type="entry name" value="BETA-MANNOSIDASE"/>
    <property type="match status" value="1"/>
</dbReference>
<reference evidence="7 8" key="1">
    <citation type="submission" date="2019-03" db="EMBL/GenBank/DDBJ databases">
        <title>Genomic Encyclopedia of Archaeal and Bacterial Type Strains, Phase II (KMG-II): from individual species to whole genera.</title>
        <authorList>
            <person name="Goeker M."/>
        </authorList>
    </citation>
    <scope>NUCLEOTIDE SEQUENCE [LARGE SCALE GENOMIC DNA]</scope>
    <source>
        <strain evidence="7 8">DSM 24782</strain>
    </source>
</reference>
<proteinExistence type="inferred from homology"/>
<organism evidence="7 8">
    <name type="scientific">Amnibacterium kyonggiense</name>
    <dbReference type="NCBI Taxonomy" id="595671"/>
    <lineage>
        <taxon>Bacteria</taxon>
        <taxon>Bacillati</taxon>
        <taxon>Actinomycetota</taxon>
        <taxon>Actinomycetes</taxon>
        <taxon>Micrococcales</taxon>
        <taxon>Microbacteriaceae</taxon>
        <taxon>Amnibacterium</taxon>
    </lineage>
</organism>
<evidence type="ECO:0000259" key="6">
    <source>
        <dbReference type="Pfam" id="PF18565"/>
    </source>
</evidence>
<dbReference type="Pfam" id="PF02836">
    <property type="entry name" value="Glyco_hydro_2_C"/>
    <property type="match status" value="1"/>
</dbReference>
<evidence type="ECO:0000256" key="1">
    <source>
        <dbReference type="ARBA" id="ARBA00007401"/>
    </source>
</evidence>
<keyword evidence="3" id="KW-0326">Glycosidase</keyword>
<dbReference type="InterPro" id="IPR036156">
    <property type="entry name" value="Beta-gal/glucu_dom_sf"/>
</dbReference>
<dbReference type="Gene3D" id="3.20.20.80">
    <property type="entry name" value="Glycosidases"/>
    <property type="match status" value="1"/>
</dbReference>
<dbReference type="PANTHER" id="PTHR42732">
    <property type="entry name" value="BETA-GALACTOSIDASE"/>
    <property type="match status" value="1"/>
</dbReference>
<dbReference type="InterPro" id="IPR008979">
    <property type="entry name" value="Galactose-bd-like_sf"/>
</dbReference>
<dbReference type="PRINTS" id="PR00132">
    <property type="entry name" value="GLHYDRLASE2"/>
</dbReference>
<dbReference type="InterPro" id="IPR006102">
    <property type="entry name" value="Ig-like_GH2"/>
</dbReference>
<dbReference type="SUPFAM" id="SSF49785">
    <property type="entry name" value="Galactose-binding domain-like"/>
    <property type="match status" value="1"/>
</dbReference>
<dbReference type="SUPFAM" id="SSF51445">
    <property type="entry name" value="(Trans)glycosidases"/>
    <property type="match status" value="1"/>
</dbReference>
<dbReference type="AlphaFoldDB" id="A0A4R7FMM8"/>
<name>A0A4R7FMM8_9MICO</name>
<dbReference type="OrthoDB" id="9762066at2"/>
<sequence>MHSAVIDRWAFRLGDERGASAKGFDDAAWRRVRVPHDWSVEQPFAEEHSSGTGYLPGGIGWYRAHVPFTAAPGQHVRLVFHGVYRDAEVWVNGYHLGARPSGFARFSFDLTEIASYAPDDDLVIAVRVSRLETADSRWFNGTGLNRRVELEVHEPVHLREHGTVVTTERADVAEAVVRVVQRIANDTDAAVVVAVRHELRSLSTDRSHAFEAEVTVPARTEAIAVAVVTIADPELWTDTDPRLHRLTSTLSWTTDGAAQRAEYTEIVGIRTIRFDPDHGFSVNGERRVLRGVCLHDDGGPFGTAVPADVWLRRLLTLREMGANAVRMAHNPHSPELYALCDVLGLFVIDEAFDEWENPKNKWWQGHNVYPPKHDGPAREFPEWHERDLTAMVEAHRNHPSVIAWSIGNEVDYPNDPYAHPLFQESVGNNDAGKPAAERVYDPNRPDIRRLTTIAKRLGAIVRAADPTRPVTLAAAFPELSSRTGLLDDLDLVGYNYREARYAEDHARFPDKPFVGSETSHRYVDWLAVVRNEWVAGQFLWTGVDFLGETTLWPNHGSRAGLLTIAGFPKPGYHLRRSWWAEEPVAHVVLRPAGEDGDLREGRAVRGWNGRDPLQVLAFANGDEVELRWGDERIPLERDEEHGWWSAVATPRAEPLVLEIRRDGRTVARDEVRTAGPAERVEATAWRAPEHVASAVRAAGLPLDELLQVEVRLVDGAGEPAGDDRLVAVAVEGGELLGIESGDLADPTPYPSTERRTRDGRLIVFVRPAGSTAITLRAEGLDEVLIRDDSARFAG</sequence>
<accession>A0A4R7FMM8</accession>
<feature type="domain" description="Glycoside hydrolase family 2" evidence="6">
    <location>
        <begin position="704"/>
        <end position="780"/>
    </location>
</feature>
<feature type="domain" description="Glycoside hydrolase family 2 immunoglobulin-like beta-sandwich" evidence="4">
    <location>
        <begin position="163"/>
        <end position="270"/>
    </location>
</feature>
<evidence type="ECO:0000313" key="7">
    <source>
        <dbReference type="EMBL" id="TDS77589.1"/>
    </source>
</evidence>
<keyword evidence="8" id="KW-1185">Reference proteome</keyword>
<dbReference type="InterPro" id="IPR013783">
    <property type="entry name" value="Ig-like_fold"/>
</dbReference>
<evidence type="ECO:0000259" key="4">
    <source>
        <dbReference type="Pfam" id="PF00703"/>
    </source>
</evidence>
<dbReference type="Pfam" id="PF00703">
    <property type="entry name" value="Glyco_hydro_2"/>
    <property type="match status" value="1"/>
</dbReference>
<dbReference type="InterPro" id="IPR051913">
    <property type="entry name" value="GH2_Domain-Containing"/>
</dbReference>
<feature type="domain" description="Glycoside hydrolase family 2 catalytic" evidence="5">
    <location>
        <begin position="278"/>
        <end position="425"/>
    </location>
</feature>
<dbReference type="InterPro" id="IPR040605">
    <property type="entry name" value="Glyco_hydro2_dom5"/>
</dbReference>
<dbReference type="InterPro" id="IPR017853">
    <property type="entry name" value="GH"/>
</dbReference>
<evidence type="ECO:0000313" key="8">
    <source>
        <dbReference type="Proteomes" id="UP000295344"/>
    </source>
</evidence>
<dbReference type="RefSeq" id="WP_133766642.1">
    <property type="nucleotide sequence ID" value="NZ_BAAARP010000004.1"/>
</dbReference>
<dbReference type="InterPro" id="IPR006101">
    <property type="entry name" value="Glyco_hydro_2"/>
</dbReference>
<protein>
    <submittedName>
        <fullName evidence="7">Glycosyl hydrolase family 2</fullName>
    </submittedName>
</protein>
<dbReference type="GO" id="GO:0004553">
    <property type="term" value="F:hydrolase activity, hydrolyzing O-glycosyl compounds"/>
    <property type="evidence" value="ECO:0007669"/>
    <property type="project" value="InterPro"/>
</dbReference>
<comment type="caution">
    <text evidence="7">The sequence shown here is derived from an EMBL/GenBank/DDBJ whole genome shotgun (WGS) entry which is preliminary data.</text>
</comment>
<dbReference type="Gene3D" id="2.60.40.10">
    <property type="entry name" value="Immunoglobulins"/>
    <property type="match status" value="2"/>
</dbReference>
<dbReference type="EMBL" id="SOAM01000002">
    <property type="protein sequence ID" value="TDS77589.1"/>
    <property type="molecule type" value="Genomic_DNA"/>
</dbReference>